<evidence type="ECO:0000313" key="19">
    <source>
        <dbReference type="EMBL" id="CAF1222905.1"/>
    </source>
</evidence>
<evidence type="ECO:0000313" key="20">
    <source>
        <dbReference type="Proteomes" id="UP000663828"/>
    </source>
</evidence>
<keyword evidence="13" id="KW-0139">CF(1)</keyword>
<dbReference type="InterPro" id="IPR036794">
    <property type="entry name" value="ATP_F1_dsu/esu_C_sf"/>
</dbReference>
<dbReference type="PANTHER" id="PTHR13822:SF7">
    <property type="entry name" value="ATP SYNTHASE SUBUNIT DELTA, MITOCHONDRIAL"/>
    <property type="match status" value="1"/>
</dbReference>
<evidence type="ECO:0000256" key="10">
    <source>
        <dbReference type="ARBA" id="ARBA00023065"/>
    </source>
</evidence>
<evidence type="ECO:0000256" key="3">
    <source>
        <dbReference type="ARBA" id="ARBA00006498"/>
    </source>
</evidence>
<evidence type="ECO:0000256" key="15">
    <source>
        <dbReference type="ARBA" id="ARBA00031669"/>
    </source>
</evidence>
<keyword evidence="11" id="KW-0496">Mitochondrion</keyword>
<evidence type="ECO:0000256" key="8">
    <source>
        <dbReference type="ARBA" id="ARBA00022946"/>
    </source>
</evidence>
<comment type="caution">
    <text evidence="19">The sequence shown here is derived from an EMBL/GenBank/DDBJ whole genome shotgun (WGS) entry which is preliminary data.</text>
</comment>
<comment type="subcellular location">
    <subcellularLocation>
        <location evidence="1">Mitochondrion inner membrane</location>
    </subcellularLocation>
</comment>
<dbReference type="FunFam" id="2.60.15.10:FF:000004">
    <property type="entry name" value="ATP synthase subunit delta, mitochondrial"/>
    <property type="match status" value="1"/>
</dbReference>
<evidence type="ECO:0000256" key="2">
    <source>
        <dbReference type="ARBA" id="ARBA00005712"/>
    </source>
</evidence>
<accession>A0A814Y0E3</accession>
<comment type="similarity">
    <text evidence="2">Belongs to the ATPase epsilon chain family.</text>
</comment>
<evidence type="ECO:0000256" key="5">
    <source>
        <dbReference type="ARBA" id="ARBA00022660"/>
    </source>
</evidence>
<proteinExistence type="inferred from homology"/>
<evidence type="ECO:0000256" key="14">
    <source>
        <dbReference type="ARBA" id="ARBA00023310"/>
    </source>
</evidence>
<keyword evidence="8" id="KW-0809">Transit peptide</keyword>
<dbReference type="InterPro" id="IPR036771">
    <property type="entry name" value="ATPsynth_dsu/esu_N"/>
</dbReference>
<evidence type="ECO:0000256" key="13">
    <source>
        <dbReference type="ARBA" id="ARBA00023196"/>
    </source>
</evidence>
<evidence type="ECO:0000259" key="17">
    <source>
        <dbReference type="Pfam" id="PF02320"/>
    </source>
</evidence>
<keyword evidence="12" id="KW-0472">Membrane</keyword>
<dbReference type="InterPro" id="IPR023184">
    <property type="entry name" value="Ubol_cytC_Rdtase_hinge_dom"/>
</dbReference>
<keyword evidence="4" id="KW-0813">Transport</keyword>
<keyword evidence="7" id="KW-0999">Mitochondrion inner membrane</keyword>
<dbReference type="Pfam" id="PF02320">
    <property type="entry name" value="UCR_hinge"/>
    <property type="match status" value="1"/>
</dbReference>
<comment type="similarity">
    <text evidence="3">Belongs to the UQCRH/QCR6 family.</text>
</comment>
<dbReference type="SUPFAM" id="SSF51344">
    <property type="entry name" value="Epsilon subunit of F1F0-ATP synthase N-terminal domain"/>
    <property type="match status" value="1"/>
</dbReference>
<dbReference type="SUPFAM" id="SSF46604">
    <property type="entry name" value="Epsilon subunit of F1F0-ATP synthase C-terminal domain"/>
    <property type="match status" value="1"/>
</dbReference>
<keyword evidence="6" id="KW-0375">Hydrogen ion transport</keyword>
<evidence type="ECO:0000256" key="11">
    <source>
        <dbReference type="ARBA" id="ARBA00023128"/>
    </source>
</evidence>
<dbReference type="Pfam" id="PF02823">
    <property type="entry name" value="ATP-synt_DE_N"/>
    <property type="match status" value="1"/>
</dbReference>
<keyword evidence="14" id="KW-0066">ATP synthesis</keyword>
<dbReference type="Gene3D" id="1.20.5.440">
    <property type="entry name" value="ATP synthase delta/epsilon subunit, C-terminal domain"/>
    <property type="match status" value="1"/>
</dbReference>
<organism evidence="19 20">
    <name type="scientific">Adineta ricciae</name>
    <name type="common">Rotifer</name>
    <dbReference type="NCBI Taxonomy" id="249248"/>
    <lineage>
        <taxon>Eukaryota</taxon>
        <taxon>Metazoa</taxon>
        <taxon>Spiralia</taxon>
        <taxon>Gnathifera</taxon>
        <taxon>Rotifera</taxon>
        <taxon>Eurotatoria</taxon>
        <taxon>Bdelloidea</taxon>
        <taxon>Adinetida</taxon>
        <taxon>Adinetidae</taxon>
        <taxon>Adineta</taxon>
    </lineage>
</organism>
<dbReference type="InterPro" id="IPR001469">
    <property type="entry name" value="ATP_synth_F1_dsu/esu"/>
</dbReference>
<keyword evidence="9" id="KW-0249">Electron transport</keyword>
<keyword evidence="16" id="KW-0175">Coiled coil</keyword>
<reference evidence="19" key="1">
    <citation type="submission" date="2021-02" db="EMBL/GenBank/DDBJ databases">
        <authorList>
            <person name="Nowell W R."/>
        </authorList>
    </citation>
    <scope>NUCLEOTIDE SEQUENCE</scope>
</reference>
<dbReference type="GO" id="GO:0005743">
    <property type="term" value="C:mitochondrial inner membrane"/>
    <property type="evidence" value="ECO:0007669"/>
    <property type="project" value="UniProtKB-SubCell"/>
</dbReference>
<dbReference type="PANTHER" id="PTHR13822">
    <property type="entry name" value="ATP SYNTHASE DELTA/EPSILON CHAIN"/>
    <property type="match status" value="1"/>
</dbReference>
<dbReference type="Gene3D" id="1.10.287.20">
    <property type="entry name" value="Ubiquinol-cytochrome C reductase hinge domain"/>
    <property type="match status" value="1"/>
</dbReference>
<feature type="domain" description="ATP synthase F1 complex delta/epsilon subunit N-terminal" evidence="18">
    <location>
        <begin position="124"/>
        <end position="204"/>
    </location>
</feature>
<keyword evidence="20" id="KW-1185">Reference proteome</keyword>
<dbReference type="Gene3D" id="2.60.15.10">
    <property type="entry name" value="F0F1 ATP synthase delta/epsilon subunit, N-terminal"/>
    <property type="match status" value="1"/>
</dbReference>
<dbReference type="CDD" id="cd12152">
    <property type="entry name" value="F1-ATPase_delta"/>
    <property type="match status" value="1"/>
</dbReference>
<dbReference type="InterPro" id="IPR036811">
    <property type="entry name" value="Ubol_cytC_Rdtase_hinge_dom_sf"/>
</dbReference>
<dbReference type="GO" id="GO:0046933">
    <property type="term" value="F:proton-transporting ATP synthase activity, rotational mechanism"/>
    <property type="evidence" value="ECO:0007669"/>
    <property type="project" value="InterPro"/>
</dbReference>
<dbReference type="EMBL" id="CAJNOR010001938">
    <property type="protein sequence ID" value="CAF1222905.1"/>
    <property type="molecule type" value="Genomic_DNA"/>
</dbReference>
<gene>
    <name evidence="19" type="ORF">XAT740_LOCUS24805</name>
</gene>
<dbReference type="NCBIfam" id="TIGR01216">
    <property type="entry name" value="ATP_synt_epsi"/>
    <property type="match status" value="1"/>
</dbReference>
<evidence type="ECO:0000256" key="9">
    <source>
        <dbReference type="ARBA" id="ARBA00022982"/>
    </source>
</evidence>
<keyword evidence="5" id="KW-0679">Respiratory chain</keyword>
<evidence type="ECO:0000256" key="7">
    <source>
        <dbReference type="ARBA" id="ARBA00022792"/>
    </source>
</evidence>
<protein>
    <recommendedName>
        <fullName evidence="15">F-ATPase delta subunit</fullName>
    </recommendedName>
</protein>
<dbReference type="Proteomes" id="UP000663828">
    <property type="component" value="Unassembled WGS sequence"/>
</dbReference>
<evidence type="ECO:0000256" key="4">
    <source>
        <dbReference type="ARBA" id="ARBA00022448"/>
    </source>
</evidence>
<dbReference type="AlphaFoldDB" id="A0A814Y0E3"/>
<feature type="domain" description="Ubiquinol-cytochrome C reductase hinge" evidence="17">
    <location>
        <begin position="26"/>
        <end position="82"/>
    </location>
</feature>
<dbReference type="HAMAP" id="MF_00530">
    <property type="entry name" value="ATP_synth_epsil_bac"/>
    <property type="match status" value="1"/>
</dbReference>
<evidence type="ECO:0000256" key="1">
    <source>
        <dbReference type="ARBA" id="ARBA00004273"/>
    </source>
</evidence>
<evidence type="ECO:0000256" key="16">
    <source>
        <dbReference type="SAM" id="Coils"/>
    </source>
</evidence>
<dbReference type="InterPro" id="IPR020546">
    <property type="entry name" value="ATP_synth_F1_dsu/esu_N"/>
</dbReference>
<feature type="coiled-coil region" evidence="16">
    <location>
        <begin position="212"/>
        <end position="248"/>
    </location>
</feature>
<name>A0A814Y0E3_ADIRI</name>
<dbReference type="SUPFAM" id="SSF81531">
    <property type="entry name" value="Non-heme 11 kDa protein of cytochrome bc1 complex (Ubiquinol-cytochrome c reductase)"/>
    <property type="match status" value="1"/>
</dbReference>
<keyword evidence="10" id="KW-0406">Ion transport</keyword>
<evidence type="ECO:0000256" key="6">
    <source>
        <dbReference type="ARBA" id="ARBA00022781"/>
    </source>
</evidence>
<dbReference type="GO" id="GO:0045259">
    <property type="term" value="C:proton-transporting ATP synthase complex"/>
    <property type="evidence" value="ECO:0007669"/>
    <property type="project" value="UniProtKB-KW"/>
</dbReference>
<evidence type="ECO:0000259" key="18">
    <source>
        <dbReference type="Pfam" id="PF02823"/>
    </source>
</evidence>
<evidence type="ECO:0000256" key="12">
    <source>
        <dbReference type="ARBA" id="ARBA00023136"/>
    </source>
</evidence>
<sequence>MGIGGHKYHFNEAHIEKEMKGIGDTDPLTKLKEVCGNEPACDHYKQRLQQCTDRVNSKPWTKETCNEELLDFLHCVDECMAMAAARFLLRNVNRTPMFRLVAVRTQATSSAPAPASGSAADMVFTFASPSEVFYNQAKNVRQIDVPTMSGNMGILAHHVPILGVLKPGVVSVYENEGNTKRYFVSSGSVAVHPDSSVQLLAEEATLVENLDTKAAQDALSEAQRKLGSAKDEKQKAEAQIEVECAEAAVKASSGVFQ</sequence>